<dbReference type="EMBL" id="JALPRX010000050">
    <property type="protein sequence ID" value="MCK8785155.1"/>
    <property type="molecule type" value="Genomic_DNA"/>
</dbReference>
<dbReference type="AlphaFoldDB" id="A0A9X1Y8R8"/>
<gene>
    <name evidence="1" type="ORF">M0638_12250</name>
</gene>
<proteinExistence type="predicted"/>
<organism evidence="1 2">
    <name type="scientific">Roseomonas acroporae</name>
    <dbReference type="NCBI Taxonomy" id="2937791"/>
    <lineage>
        <taxon>Bacteria</taxon>
        <taxon>Pseudomonadati</taxon>
        <taxon>Pseudomonadota</taxon>
        <taxon>Alphaproteobacteria</taxon>
        <taxon>Acetobacterales</taxon>
        <taxon>Roseomonadaceae</taxon>
        <taxon>Roseomonas</taxon>
    </lineage>
</organism>
<accession>A0A9X1Y8R8</accession>
<reference evidence="1" key="1">
    <citation type="submission" date="2022-04" db="EMBL/GenBank/DDBJ databases">
        <title>Roseomonas acroporae sp. nov., isolated from coral Acropora digitifera.</title>
        <authorList>
            <person name="Sun H."/>
        </authorList>
    </citation>
    <scope>NUCLEOTIDE SEQUENCE</scope>
    <source>
        <strain evidence="1">NAR14</strain>
    </source>
</reference>
<dbReference type="Proteomes" id="UP001139516">
    <property type="component" value="Unassembled WGS sequence"/>
</dbReference>
<keyword evidence="2" id="KW-1185">Reference proteome</keyword>
<name>A0A9X1Y8R8_9PROT</name>
<dbReference type="RefSeq" id="WP_248667276.1">
    <property type="nucleotide sequence ID" value="NZ_JALPRX010000050.1"/>
</dbReference>
<evidence type="ECO:0000313" key="1">
    <source>
        <dbReference type="EMBL" id="MCK8785155.1"/>
    </source>
</evidence>
<protein>
    <submittedName>
        <fullName evidence="1">Uncharacterized protein</fullName>
    </submittedName>
</protein>
<evidence type="ECO:0000313" key="2">
    <source>
        <dbReference type="Proteomes" id="UP001139516"/>
    </source>
</evidence>
<comment type="caution">
    <text evidence="1">The sequence shown here is derived from an EMBL/GenBank/DDBJ whole genome shotgun (WGS) entry which is preliminary data.</text>
</comment>
<sequence>MANGMAMRDEDEDAHWHRARPGLLRRLERAADRTARLVFWGTLTFLLNLAEQVAELLAPLAFLLGLLWWGVLRVVGRLDLEPQVQAIVAQLPRTLEVGGWVLSPERLMRDGLMLMVVVAACRTLTAIIHKET</sequence>